<dbReference type="InterPro" id="IPR012677">
    <property type="entry name" value="Nucleotide-bd_a/b_plait_sf"/>
</dbReference>
<comment type="caution">
    <text evidence="4">The sequence shown here is derived from an EMBL/GenBank/DDBJ whole genome shotgun (WGS) entry which is preliminary data.</text>
</comment>
<evidence type="ECO:0000256" key="1">
    <source>
        <dbReference type="PROSITE-ProRule" id="PRU00176"/>
    </source>
</evidence>
<dbReference type="GO" id="GO:0003723">
    <property type="term" value="F:RNA binding"/>
    <property type="evidence" value="ECO:0007669"/>
    <property type="project" value="UniProtKB-UniRule"/>
</dbReference>
<dbReference type="Gene3D" id="3.30.70.330">
    <property type="match status" value="1"/>
</dbReference>
<dbReference type="CDD" id="cd00590">
    <property type="entry name" value="RRM_SF"/>
    <property type="match status" value="1"/>
</dbReference>
<proteinExistence type="predicted"/>
<dbReference type="InterPro" id="IPR035979">
    <property type="entry name" value="RBD_domain_sf"/>
</dbReference>
<protein>
    <submittedName>
        <fullName evidence="4">Nucleotide-binding alpha-beta plait domain-containing protein</fullName>
    </submittedName>
</protein>
<reference evidence="4" key="1">
    <citation type="journal article" date="2019" name="Sci. Rep.">
        <title>Draft genome of Tanacetum cinerariifolium, the natural source of mosquito coil.</title>
        <authorList>
            <person name="Yamashiro T."/>
            <person name="Shiraishi A."/>
            <person name="Satake H."/>
            <person name="Nakayama K."/>
        </authorList>
    </citation>
    <scope>NUCLEOTIDE SEQUENCE</scope>
</reference>
<dbReference type="EMBL" id="BKCJ010269381">
    <property type="protein sequence ID" value="GEZ35831.1"/>
    <property type="molecule type" value="Genomic_DNA"/>
</dbReference>
<gene>
    <name evidence="4" type="ORF">Tci_507804</name>
</gene>
<dbReference type="AlphaFoldDB" id="A0A699I6X4"/>
<feature type="compositionally biased region" description="Polar residues" evidence="2">
    <location>
        <begin position="1"/>
        <end position="12"/>
    </location>
</feature>
<feature type="domain" description="RRM" evidence="3">
    <location>
        <begin position="68"/>
        <end position="145"/>
    </location>
</feature>
<dbReference type="Pfam" id="PF00076">
    <property type="entry name" value="RRM_1"/>
    <property type="match status" value="1"/>
</dbReference>
<keyword evidence="1" id="KW-0694">RNA-binding</keyword>
<dbReference type="SMART" id="SM00360">
    <property type="entry name" value="RRM"/>
    <property type="match status" value="1"/>
</dbReference>
<sequence length="548" mass="62090">MSNQEARGSGSSPKKKRTYIPRERDEVEQRLLDDYFGDDGTHPKYSEKYFRRRGIFRTKEDEVSKISTSIFVSNFPNSFSLKDLFHACKQYGYVVDSFIPSKRAEDGKRFGSVRFINVFSVERLVNNLCTIWVGRLKLNTNVARFNRENLKSSRIVDKTEKRFNKSSHNIFHKTVGNKDIGNSFVNVVKGSDMSLETESTPTIVLDDECLNTKDLSCSLMGRVKEFTSLSNLKKVLCNEGFDVLKISYLGELWVLIEFESAKVKDLFKENGRANSWFSILNQASEDFTLGGRIAWVEVEGIPFKLWSGHTFNCIASKWGKLMEVDDYDDTNFHSKRLCILTKVYQNILESFKIVFRGKVYWMHAKEVPGWTFTEEEEEDDVSVEDNHGGIHSDQEINNCNNVSDREEVPETCFNVPEGQKGNPSEDPFGIYPLLNKDKNIREHKINEEESSLKYPPGFTPVGILNEGHLDAGCANMVNEEVAGDDNSFVHTVGGKENSGLVNKMLDSMGSCRLKKSGMPRTGGSILSFIEKVVKVGQTMGYNMDGCAC</sequence>
<feature type="region of interest" description="Disordered" evidence="2">
    <location>
        <begin position="1"/>
        <end position="25"/>
    </location>
</feature>
<evidence type="ECO:0000256" key="2">
    <source>
        <dbReference type="SAM" id="MobiDB-lite"/>
    </source>
</evidence>
<evidence type="ECO:0000259" key="3">
    <source>
        <dbReference type="PROSITE" id="PS50102"/>
    </source>
</evidence>
<dbReference type="InterPro" id="IPR000504">
    <property type="entry name" value="RRM_dom"/>
</dbReference>
<organism evidence="4">
    <name type="scientific">Tanacetum cinerariifolium</name>
    <name type="common">Dalmatian daisy</name>
    <name type="synonym">Chrysanthemum cinerariifolium</name>
    <dbReference type="NCBI Taxonomy" id="118510"/>
    <lineage>
        <taxon>Eukaryota</taxon>
        <taxon>Viridiplantae</taxon>
        <taxon>Streptophyta</taxon>
        <taxon>Embryophyta</taxon>
        <taxon>Tracheophyta</taxon>
        <taxon>Spermatophyta</taxon>
        <taxon>Magnoliopsida</taxon>
        <taxon>eudicotyledons</taxon>
        <taxon>Gunneridae</taxon>
        <taxon>Pentapetalae</taxon>
        <taxon>asterids</taxon>
        <taxon>campanulids</taxon>
        <taxon>Asterales</taxon>
        <taxon>Asteraceae</taxon>
        <taxon>Asteroideae</taxon>
        <taxon>Anthemideae</taxon>
        <taxon>Anthemidinae</taxon>
        <taxon>Tanacetum</taxon>
    </lineage>
</organism>
<name>A0A699I6X4_TANCI</name>
<evidence type="ECO:0000313" key="4">
    <source>
        <dbReference type="EMBL" id="GEZ35831.1"/>
    </source>
</evidence>
<dbReference type="SUPFAM" id="SSF54928">
    <property type="entry name" value="RNA-binding domain, RBD"/>
    <property type="match status" value="1"/>
</dbReference>
<dbReference type="PROSITE" id="PS50102">
    <property type="entry name" value="RRM"/>
    <property type="match status" value="1"/>
</dbReference>
<accession>A0A699I6X4</accession>